<evidence type="ECO:0000313" key="2">
    <source>
        <dbReference type="Proteomes" id="UP000703269"/>
    </source>
</evidence>
<sequence length="70" mass="7821">MLDGPVLTVRPESVVHCPCLAVSKRRQTLHSALSQVCRCIRQTIGWHRQPCASRGFWALGHGPWDSAMQP</sequence>
<evidence type="ECO:0000313" key="1">
    <source>
        <dbReference type="EMBL" id="GJE85444.1"/>
    </source>
</evidence>
<proteinExistence type="predicted"/>
<comment type="caution">
    <text evidence="1">The sequence shown here is derived from an EMBL/GenBank/DDBJ whole genome shotgun (WGS) entry which is preliminary data.</text>
</comment>
<gene>
    <name evidence="1" type="ORF">PsYK624_015230</name>
</gene>
<keyword evidence="2" id="KW-1185">Reference proteome</keyword>
<dbReference type="AlphaFoldDB" id="A0A9P3G0F8"/>
<accession>A0A9P3G0F8</accession>
<dbReference type="Proteomes" id="UP000703269">
    <property type="component" value="Unassembled WGS sequence"/>
</dbReference>
<dbReference type="EMBL" id="BPQB01000002">
    <property type="protein sequence ID" value="GJE85444.1"/>
    <property type="molecule type" value="Genomic_DNA"/>
</dbReference>
<name>A0A9P3G0F8_9APHY</name>
<protein>
    <submittedName>
        <fullName evidence="1">Uncharacterized protein</fullName>
    </submittedName>
</protein>
<reference evidence="1 2" key="1">
    <citation type="submission" date="2021-08" db="EMBL/GenBank/DDBJ databases">
        <title>Draft Genome Sequence of Phanerochaete sordida strain YK-624.</title>
        <authorList>
            <person name="Mori T."/>
            <person name="Dohra H."/>
            <person name="Suzuki T."/>
            <person name="Kawagishi H."/>
            <person name="Hirai H."/>
        </authorList>
    </citation>
    <scope>NUCLEOTIDE SEQUENCE [LARGE SCALE GENOMIC DNA]</scope>
    <source>
        <strain evidence="1 2">YK-624</strain>
    </source>
</reference>
<organism evidence="1 2">
    <name type="scientific">Phanerochaete sordida</name>
    <dbReference type="NCBI Taxonomy" id="48140"/>
    <lineage>
        <taxon>Eukaryota</taxon>
        <taxon>Fungi</taxon>
        <taxon>Dikarya</taxon>
        <taxon>Basidiomycota</taxon>
        <taxon>Agaricomycotina</taxon>
        <taxon>Agaricomycetes</taxon>
        <taxon>Polyporales</taxon>
        <taxon>Phanerochaetaceae</taxon>
        <taxon>Phanerochaete</taxon>
    </lineage>
</organism>